<dbReference type="PANTHER" id="PTHR33294:SF8">
    <property type="entry name" value="OS02G0731500 PROTEIN"/>
    <property type="match status" value="1"/>
</dbReference>
<keyword evidence="1" id="KW-0472">Membrane</keyword>
<evidence type="ECO:0000256" key="1">
    <source>
        <dbReference type="SAM" id="Phobius"/>
    </source>
</evidence>
<dbReference type="Pfam" id="PF05512">
    <property type="entry name" value="AWPM-19"/>
    <property type="match status" value="1"/>
</dbReference>
<dbReference type="PANTHER" id="PTHR33294">
    <property type="entry name" value="AWPM-19-LIKE FAMILY PROTEIN"/>
    <property type="match status" value="1"/>
</dbReference>
<evidence type="ECO:0000313" key="3">
    <source>
        <dbReference type="Proteomes" id="UP000009183"/>
    </source>
</evidence>
<proteinExistence type="predicted"/>
<dbReference type="ExpressionAtlas" id="F6HSF5">
    <property type="expression patterns" value="baseline and differential"/>
</dbReference>
<keyword evidence="3" id="KW-1185">Reference proteome</keyword>
<protein>
    <recommendedName>
        <fullName evidence="4">Membrane protein PM19L</fullName>
    </recommendedName>
</protein>
<organism evidence="2 3">
    <name type="scientific">Vitis vinifera</name>
    <name type="common">Grape</name>
    <dbReference type="NCBI Taxonomy" id="29760"/>
    <lineage>
        <taxon>Eukaryota</taxon>
        <taxon>Viridiplantae</taxon>
        <taxon>Streptophyta</taxon>
        <taxon>Embryophyta</taxon>
        <taxon>Tracheophyta</taxon>
        <taxon>Spermatophyta</taxon>
        <taxon>Magnoliopsida</taxon>
        <taxon>eudicotyledons</taxon>
        <taxon>Gunneridae</taxon>
        <taxon>Pentapetalae</taxon>
        <taxon>rosids</taxon>
        <taxon>Vitales</taxon>
        <taxon>Vitaceae</taxon>
        <taxon>Viteae</taxon>
        <taxon>Vitis</taxon>
    </lineage>
</organism>
<feature type="transmembrane region" description="Helical" evidence="1">
    <location>
        <begin position="87"/>
        <end position="111"/>
    </location>
</feature>
<evidence type="ECO:0008006" key="4">
    <source>
        <dbReference type="Google" id="ProtNLM"/>
    </source>
</evidence>
<gene>
    <name evidence="2" type="ordered locus">VIT_14s0006g03250</name>
</gene>
<accession>F6HSF5</accession>
<dbReference type="EMBL" id="FN596245">
    <property type="protein sequence ID" value="CCB57732.1"/>
    <property type="molecule type" value="Genomic_DNA"/>
</dbReference>
<dbReference type="InParanoid" id="F6HSF5"/>
<dbReference type="Proteomes" id="UP000009183">
    <property type="component" value="Chromosome 14"/>
</dbReference>
<name>F6HSF5_VITVI</name>
<dbReference type="AlphaFoldDB" id="F6HSF5"/>
<dbReference type="eggNOG" id="ENOG502S0K2">
    <property type="taxonomic scope" value="Eukaryota"/>
</dbReference>
<dbReference type="HOGENOM" id="CLU_098831_1_1_1"/>
<feature type="transmembrane region" description="Helical" evidence="1">
    <location>
        <begin position="12"/>
        <end position="33"/>
    </location>
</feature>
<reference evidence="3" key="1">
    <citation type="journal article" date="2007" name="Nature">
        <title>The grapevine genome sequence suggests ancestral hexaploidization in major angiosperm phyla.</title>
        <authorList>
            <consortium name="The French-Italian Public Consortium for Grapevine Genome Characterization."/>
            <person name="Jaillon O."/>
            <person name="Aury J.-M."/>
            <person name="Noel B."/>
            <person name="Policriti A."/>
            <person name="Clepet C."/>
            <person name="Casagrande A."/>
            <person name="Choisne N."/>
            <person name="Aubourg S."/>
            <person name="Vitulo N."/>
            <person name="Jubin C."/>
            <person name="Vezzi A."/>
            <person name="Legeai F."/>
            <person name="Hugueney P."/>
            <person name="Dasilva C."/>
            <person name="Horner D."/>
            <person name="Mica E."/>
            <person name="Jublot D."/>
            <person name="Poulain J."/>
            <person name="Bruyere C."/>
            <person name="Billault A."/>
            <person name="Segurens B."/>
            <person name="Gouyvenoux M."/>
            <person name="Ugarte E."/>
            <person name="Cattonaro F."/>
            <person name="Anthouard V."/>
            <person name="Vico V."/>
            <person name="Del Fabbro C."/>
            <person name="Alaux M."/>
            <person name="Di Gaspero G."/>
            <person name="Dumas V."/>
            <person name="Felice N."/>
            <person name="Paillard S."/>
            <person name="Juman I."/>
            <person name="Moroldo M."/>
            <person name="Scalabrin S."/>
            <person name="Canaguier A."/>
            <person name="Le Clainche I."/>
            <person name="Malacrida G."/>
            <person name="Durand E."/>
            <person name="Pesole G."/>
            <person name="Laucou V."/>
            <person name="Chatelet P."/>
            <person name="Merdinoglu D."/>
            <person name="Delledonne M."/>
            <person name="Pezzotti M."/>
            <person name="Lecharny A."/>
            <person name="Scarpelli C."/>
            <person name="Artiguenave F."/>
            <person name="Pe M.E."/>
            <person name="Valle G."/>
            <person name="Morgante M."/>
            <person name="Caboche M."/>
            <person name="Adam-Blondon A.-F."/>
            <person name="Weissenbach J."/>
            <person name="Quetier F."/>
            <person name="Wincker P."/>
        </authorList>
    </citation>
    <scope>NUCLEOTIDE SEQUENCE [LARGE SCALE GENOMIC DNA]</scope>
    <source>
        <strain evidence="3">cv. Pinot noir / PN40024</strain>
    </source>
</reference>
<feature type="transmembrane region" description="Helical" evidence="1">
    <location>
        <begin position="54"/>
        <end position="75"/>
    </location>
</feature>
<dbReference type="OrthoDB" id="675882at2759"/>
<keyword evidence="1" id="KW-0812">Transmembrane</keyword>
<keyword evidence="1" id="KW-1133">Transmembrane helix</keyword>
<feature type="transmembrane region" description="Helical" evidence="1">
    <location>
        <begin position="158"/>
        <end position="178"/>
    </location>
</feature>
<feature type="transmembrane region" description="Helical" evidence="1">
    <location>
        <begin position="123"/>
        <end position="146"/>
    </location>
</feature>
<dbReference type="PaxDb" id="29760-VIT_14s0006g03250.t01"/>
<evidence type="ECO:0000313" key="2">
    <source>
        <dbReference type="EMBL" id="CCB57732.1"/>
    </source>
</evidence>
<sequence>MATGRGGRSLMGPLLAVNFVVYLIILGLAGWSLDKYIDGEQNHPHLGGNPSTSFMLIFALIAGVTGACCVVAEFLHYKAWTSDSLAAAASSAIISWAITALAAGLVCKEIILGGYRGKRLQTLEALIIVSTVSQLLYLVLLHAGLWSRRYGPGYRSSYGTYLIIMLIQIIRLPTPLLFTMAKGRMIKKAPYSCVNQNIKNK</sequence>
<dbReference type="InterPro" id="IPR008390">
    <property type="entry name" value="AWPM-19"/>
</dbReference>